<dbReference type="InterPro" id="IPR006260">
    <property type="entry name" value="TonB/TolA_C"/>
</dbReference>
<dbReference type="Proteomes" id="UP001139353">
    <property type="component" value="Unassembled WGS sequence"/>
</dbReference>
<evidence type="ECO:0000256" key="4">
    <source>
        <dbReference type="ARBA" id="ARBA00023136"/>
    </source>
</evidence>
<dbReference type="AlphaFoldDB" id="A0A9X2C343"/>
<dbReference type="NCBIfam" id="NF033768">
    <property type="entry name" value="myxo_SS_tail"/>
    <property type="match status" value="1"/>
</dbReference>
<keyword evidence="4" id="KW-0472">Membrane</keyword>
<dbReference type="GO" id="GO:0016020">
    <property type="term" value="C:membrane"/>
    <property type="evidence" value="ECO:0007669"/>
    <property type="project" value="UniProtKB-SubCell"/>
</dbReference>
<evidence type="ECO:0000256" key="1">
    <source>
        <dbReference type="ARBA" id="ARBA00004167"/>
    </source>
</evidence>
<evidence type="ECO:0000313" key="5">
    <source>
        <dbReference type="EMBL" id="MCK9687634.1"/>
    </source>
</evidence>
<keyword evidence="6" id="KW-1185">Reference proteome</keyword>
<evidence type="ECO:0000256" key="3">
    <source>
        <dbReference type="ARBA" id="ARBA00022989"/>
    </source>
</evidence>
<dbReference type="EMBL" id="JAJLJH010000005">
    <property type="protein sequence ID" value="MCK9687634.1"/>
    <property type="molecule type" value="Genomic_DNA"/>
</dbReference>
<dbReference type="NCBIfam" id="TIGR01352">
    <property type="entry name" value="tonB_Cterm"/>
    <property type="match status" value="1"/>
</dbReference>
<comment type="subcellular location">
    <subcellularLocation>
        <location evidence="1">Membrane</location>
        <topology evidence="1">Single-pass membrane protein</topology>
    </subcellularLocation>
</comment>
<organism evidence="5 6">
    <name type="scientific">Scleromatobacter humisilvae</name>
    <dbReference type="NCBI Taxonomy" id="2897159"/>
    <lineage>
        <taxon>Bacteria</taxon>
        <taxon>Pseudomonadati</taxon>
        <taxon>Pseudomonadota</taxon>
        <taxon>Betaproteobacteria</taxon>
        <taxon>Burkholderiales</taxon>
        <taxon>Sphaerotilaceae</taxon>
        <taxon>Scleromatobacter</taxon>
    </lineage>
</organism>
<name>A0A9X2C343_9BURK</name>
<evidence type="ECO:0000313" key="6">
    <source>
        <dbReference type="Proteomes" id="UP001139353"/>
    </source>
</evidence>
<comment type="caution">
    <text evidence="5">The sequence shown here is derived from an EMBL/GenBank/DDBJ whole genome shotgun (WGS) entry which is preliminary data.</text>
</comment>
<dbReference type="SUPFAM" id="SSF74653">
    <property type="entry name" value="TolA/TonB C-terminal domain"/>
    <property type="match status" value="1"/>
</dbReference>
<dbReference type="Gene3D" id="3.30.1150.10">
    <property type="match status" value="1"/>
</dbReference>
<keyword evidence="2" id="KW-0812">Transmembrane</keyword>
<evidence type="ECO:0000256" key="2">
    <source>
        <dbReference type="ARBA" id="ARBA00022692"/>
    </source>
</evidence>
<sequence length="89" mass="9974">MRLTLERSKGALYAIYNRALREDASLQGKVVIELTIAPNGSVTACHFVSSELKNPELEQKLLARFRSLQFAAEDVDTMITTYPIDFLPS</sequence>
<dbReference type="InterPro" id="IPR049806">
    <property type="entry name" value="MasK-like_C"/>
</dbReference>
<proteinExistence type="predicted"/>
<reference evidence="5" key="1">
    <citation type="submission" date="2021-11" db="EMBL/GenBank/DDBJ databases">
        <title>BS-T2-15 a new species belonging to the Comamonadaceae family isolated from the soil of a French oak forest.</title>
        <authorList>
            <person name="Mieszkin S."/>
            <person name="Alain K."/>
        </authorList>
    </citation>
    <scope>NUCLEOTIDE SEQUENCE</scope>
    <source>
        <strain evidence="5">BS-T2-15</strain>
    </source>
</reference>
<keyword evidence="3" id="KW-1133">Transmembrane helix</keyword>
<protein>
    <submittedName>
        <fullName evidence="5">TonB family protein</fullName>
    </submittedName>
</protein>
<accession>A0A9X2C343</accession>
<gene>
    <name evidence="5" type="ORF">LPC04_18165</name>
</gene>